<proteinExistence type="predicted"/>
<dbReference type="GeneID" id="39474030"/>
<protein>
    <submittedName>
        <fullName evidence="1">Uncharacterized protein</fullName>
    </submittedName>
</protein>
<sequence length="281" mass="31848">MPAPLSLQIQELFDHAKLFNLTREEIDARSKAWEQAHDPVQVYTLMRAADPQRQVFKYPVSKEEDLKIKLSRLFEQARVLGLSKDEVQHSLFDLITDGHSADELKLMMAELDPERLVFDHPIRPEEKGVHGLDLWENRYRNVSNTYGHNITSTEEISGDFVEQCERLWEEGALYHHGGLSVDRQSGKGGYVVVVGIDHRPRPVQADLEALKAKHGLEFECISANLKHDPMAFGASVMIAALITDMAKLPEVPAIANSMEEVAEKWLKRFERKASLDDSPSP</sequence>
<keyword evidence="1" id="KW-0614">Plasmid</keyword>
<reference evidence="1 2" key="1">
    <citation type="journal article" date="2011" name="PLoS Pathog.">
        <title>Dynamic evolution of pathogenicity revealed by sequencing and comparative genomics of 19 Pseudomonas syringae isolates.</title>
        <authorList>
            <person name="Baltrus D.A."/>
            <person name="Nishimura M.T."/>
            <person name="Romanchuk A."/>
            <person name="Chang J.H."/>
            <person name="Mukhtar M.S."/>
            <person name="Cherkis K."/>
            <person name="Roach J."/>
            <person name="Grant S.R."/>
            <person name="Jones C.D."/>
            <person name="Dangl J.L."/>
        </authorList>
    </citation>
    <scope>NUCLEOTIDE SEQUENCE [LARGE SCALE GENOMIC DNA]</scope>
    <source>
        <strain evidence="1 2">M301315</strain>
    </source>
</reference>
<dbReference type="AlphaFoldDB" id="A0AAD0PVW8"/>
<dbReference type="EMBL" id="CP031226">
    <property type="protein sequence ID" value="AXH59728.1"/>
    <property type="molecule type" value="Genomic_DNA"/>
</dbReference>
<dbReference type="RefSeq" id="WP_005742017.1">
    <property type="nucleotide sequence ID" value="NZ_CP031226.1"/>
</dbReference>
<accession>A0AAD0PVW8</accession>
<geneLocation type="plasmid" evidence="2">
    <name>pmppla107</name>
</geneLocation>
<name>A0AAD0PVW8_PSEAV</name>
<organism evidence="1 2">
    <name type="scientific">Pseudomonas amygdali pv. lachrymans str. M301315</name>
    <dbReference type="NCBI Taxonomy" id="629260"/>
    <lineage>
        <taxon>Bacteria</taxon>
        <taxon>Pseudomonadati</taxon>
        <taxon>Pseudomonadota</taxon>
        <taxon>Gammaproteobacteria</taxon>
        <taxon>Pseudomonadales</taxon>
        <taxon>Pseudomonadaceae</taxon>
        <taxon>Pseudomonas</taxon>
        <taxon>Pseudomonas amygdali</taxon>
    </lineage>
</organism>
<gene>
    <name evidence="1" type="ORF">PLA107_031390</name>
</gene>
<dbReference type="Proteomes" id="UP000006426">
    <property type="component" value="Plasmid pmppla107"/>
</dbReference>
<evidence type="ECO:0000313" key="2">
    <source>
        <dbReference type="Proteomes" id="UP000006426"/>
    </source>
</evidence>
<evidence type="ECO:0000313" key="1">
    <source>
        <dbReference type="EMBL" id="AXH59728.1"/>
    </source>
</evidence>